<accession>A0A9Q1KD95</accession>
<comment type="caution">
    <text evidence="1">The sequence shown here is derived from an EMBL/GenBank/DDBJ whole genome shotgun (WGS) entry which is preliminary data.</text>
</comment>
<reference evidence="1" key="1">
    <citation type="submission" date="2022-04" db="EMBL/GenBank/DDBJ databases">
        <title>Carnegiea gigantea Genome sequencing and assembly v2.</title>
        <authorList>
            <person name="Copetti D."/>
            <person name="Sanderson M.J."/>
            <person name="Burquez A."/>
            <person name="Wojciechowski M.F."/>
        </authorList>
    </citation>
    <scope>NUCLEOTIDE SEQUENCE</scope>
    <source>
        <strain evidence="1">SGP5-SGP5p</strain>
        <tissue evidence="1">Aerial part</tissue>
    </source>
</reference>
<gene>
    <name evidence="1" type="ORF">Cgig2_006971</name>
</gene>
<evidence type="ECO:0000313" key="2">
    <source>
        <dbReference type="Proteomes" id="UP001153076"/>
    </source>
</evidence>
<sequence length="156" mass="17460">MNVMITAQHLKWDQGFGSHFMDEYMEDMESRLSHSVTLQVSSFRGTATANWSLPRPEFSPVGGGIDSLSPLQFMVGLILSLADFSPVVSGSKNPMQSNLFDCEKMVQAIICTQDWLRLSSRLHIDDYLGELQDLDKDLDKLSVNDNVIDMGDTLNI</sequence>
<protein>
    <submittedName>
        <fullName evidence="1">Uncharacterized protein</fullName>
    </submittedName>
</protein>
<evidence type="ECO:0000313" key="1">
    <source>
        <dbReference type="EMBL" id="KAJ8441142.1"/>
    </source>
</evidence>
<proteinExistence type="predicted"/>
<organism evidence="1 2">
    <name type="scientific">Carnegiea gigantea</name>
    <dbReference type="NCBI Taxonomy" id="171969"/>
    <lineage>
        <taxon>Eukaryota</taxon>
        <taxon>Viridiplantae</taxon>
        <taxon>Streptophyta</taxon>
        <taxon>Embryophyta</taxon>
        <taxon>Tracheophyta</taxon>
        <taxon>Spermatophyta</taxon>
        <taxon>Magnoliopsida</taxon>
        <taxon>eudicotyledons</taxon>
        <taxon>Gunneridae</taxon>
        <taxon>Pentapetalae</taxon>
        <taxon>Caryophyllales</taxon>
        <taxon>Cactineae</taxon>
        <taxon>Cactaceae</taxon>
        <taxon>Cactoideae</taxon>
        <taxon>Echinocereeae</taxon>
        <taxon>Carnegiea</taxon>
    </lineage>
</organism>
<dbReference type="EMBL" id="JAKOGI010000175">
    <property type="protein sequence ID" value="KAJ8441142.1"/>
    <property type="molecule type" value="Genomic_DNA"/>
</dbReference>
<dbReference type="AlphaFoldDB" id="A0A9Q1KD95"/>
<name>A0A9Q1KD95_9CARY</name>
<dbReference type="Proteomes" id="UP001153076">
    <property type="component" value="Unassembled WGS sequence"/>
</dbReference>
<keyword evidence="2" id="KW-1185">Reference proteome</keyword>